<dbReference type="PANTHER" id="PTHR30309:SF1">
    <property type="entry name" value="GLYCEROL-3-PHOSPHATE ACYLTRANSFERASE 1"/>
    <property type="match status" value="1"/>
</dbReference>
<reference evidence="11" key="1">
    <citation type="journal article" date="2021" name="PeerJ">
        <title>Extensive microbial diversity within the chicken gut microbiome revealed by metagenomics and culture.</title>
        <authorList>
            <person name="Gilroy R."/>
            <person name="Ravi A."/>
            <person name="Getino M."/>
            <person name="Pursley I."/>
            <person name="Horton D.L."/>
            <person name="Alikhan N.F."/>
            <person name="Baker D."/>
            <person name="Gharbi K."/>
            <person name="Hall N."/>
            <person name="Watson M."/>
            <person name="Adriaenssens E.M."/>
            <person name="Foster-Nyarko E."/>
            <person name="Jarju S."/>
            <person name="Secka A."/>
            <person name="Antonio M."/>
            <person name="Oren A."/>
            <person name="Chaudhuri R.R."/>
            <person name="La Ragione R."/>
            <person name="Hildebrand F."/>
            <person name="Pallen M.J."/>
        </authorList>
    </citation>
    <scope>NUCLEOTIDE SEQUENCE</scope>
    <source>
        <strain evidence="11">CHK187-11901</strain>
    </source>
</reference>
<dbReference type="AlphaFoldDB" id="A0A9D2NR32"/>
<dbReference type="Proteomes" id="UP000823896">
    <property type="component" value="Unassembled WGS sequence"/>
</dbReference>
<keyword evidence="7 10" id="KW-0472">Membrane</keyword>
<gene>
    <name evidence="11" type="ORF">H9702_01855</name>
</gene>
<accession>A0A9D2NR32</accession>
<evidence type="ECO:0000256" key="8">
    <source>
        <dbReference type="ARBA" id="ARBA00023209"/>
    </source>
</evidence>
<dbReference type="GO" id="GO:0008654">
    <property type="term" value="P:phospholipid biosynthetic process"/>
    <property type="evidence" value="ECO:0007669"/>
    <property type="project" value="UniProtKB-KW"/>
</dbReference>
<feature type="transmembrane region" description="Helical" evidence="10">
    <location>
        <begin position="164"/>
        <end position="187"/>
    </location>
</feature>
<keyword evidence="4 10" id="KW-0812">Transmembrane</keyword>
<dbReference type="PANTHER" id="PTHR30309">
    <property type="entry name" value="INNER MEMBRANE PROTEIN YGIH"/>
    <property type="match status" value="1"/>
</dbReference>
<evidence type="ECO:0000313" key="12">
    <source>
        <dbReference type="Proteomes" id="UP000823896"/>
    </source>
</evidence>
<keyword evidence="11" id="KW-0012">Acyltransferase</keyword>
<evidence type="ECO:0000256" key="2">
    <source>
        <dbReference type="ARBA" id="ARBA00022516"/>
    </source>
</evidence>
<keyword evidence="2" id="KW-0444">Lipid biosynthesis</keyword>
<proteinExistence type="predicted"/>
<evidence type="ECO:0000256" key="7">
    <source>
        <dbReference type="ARBA" id="ARBA00023136"/>
    </source>
</evidence>
<feature type="transmembrane region" description="Helical" evidence="10">
    <location>
        <begin position="49"/>
        <end position="74"/>
    </location>
</feature>
<protein>
    <submittedName>
        <fullName evidence="11">Glycerol-3-phosphate acyltransferase</fullName>
    </submittedName>
</protein>
<organism evidence="11 12">
    <name type="scientific">Candidatus Merdibacter merdavium</name>
    <dbReference type="NCBI Taxonomy" id="2838692"/>
    <lineage>
        <taxon>Bacteria</taxon>
        <taxon>Bacillati</taxon>
        <taxon>Bacillota</taxon>
        <taxon>Erysipelotrichia</taxon>
        <taxon>Erysipelotrichales</taxon>
        <taxon>Erysipelotrichaceae</taxon>
        <taxon>Merdibacter</taxon>
    </lineage>
</organism>
<evidence type="ECO:0000256" key="5">
    <source>
        <dbReference type="ARBA" id="ARBA00022989"/>
    </source>
</evidence>
<evidence type="ECO:0000313" key="11">
    <source>
        <dbReference type="EMBL" id="HJC35858.1"/>
    </source>
</evidence>
<sequence>MEEIMTYALFGYICGSILFARVAAALFHQDREYEKSEDGNPGTVNAFRYGGFWCGLITLCGDLLKGFIPVFLFASTHEEGIFFMPGALVLAAPVLGHAFPLFHRFRGGKGIAVSFGCLLGLMPFWRPFAILAGFFLLFSLIVVITPNFQRTLVTFLCSTFTMFLRFGVCGISLGFLFMTCIVCLRLHMSRELRMKMKIALGHSR</sequence>
<keyword evidence="3" id="KW-0808">Transferase</keyword>
<dbReference type="Pfam" id="PF02660">
    <property type="entry name" value="G3P_acyltransf"/>
    <property type="match status" value="1"/>
</dbReference>
<dbReference type="SMART" id="SM01207">
    <property type="entry name" value="G3P_acyltransf"/>
    <property type="match status" value="1"/>
</dbReference>
<comment type="caution">
    <text evidence="11">The sequence shown here is derived from an EMBL/GenBank/DDBJ whole genome shotgun (WGS) entry which is preliminary data.</text>
</comment>
<feature type="transmembrane region" description="Helical" evidence="10">
    <location>
        <begin position="6"/>
        <end position="28"/>
    </location>
</feature>
<evidence type="ECO:0000256" key="10">
    <source>
        <dbReference type="SAM" id="Phobius"/>
    </source>
</evidence>
<evidence type="ECO:0000256" key="3">
    <source>
        <dbReference type="ARBA" id="ARBA00022679"/>
    </source>
</evidence>
<evidence type="ECO:0000256" key="6">
    <source>
        <dbReference type="ARBA" id="ARBA00023098"/>
    </source>
</evidence>
<dbReference type="EMBL" id="DWWM01000009">
    <property type="protein sequence ID" value="HJC35858.1"/>
    <property type="molecule type" value="Genomic_DNA"/>
</dbReference>
<keyword evidence="9" id="KW-1208">Phospholipid metabolism</keyword>
<keyword evidence="5 10" id="KW-1133">Transmembrane helix</keyword>
<keyword evidence="8" id="KW-0594">Phospholipid biosynthesis</keyword>
<dbReference type="InterPro" id="IPR003811">
    <property type="entry name" value="G3P_acylTferase_PlsY"/>
</dbReference>
<dbReference type="GO" id="GO:0005886">
    <property type="term" value="C:plasma membrane"/>
    <property type="evidence" value="ECO:0007669"/>
    <property type="project" value="InterPro"/>
</dbReference>
<name>A0A9D2NR32_9FIRM</name>
<feature type="transmembrane region" description="Helical" evidence="10">
    <location>
        <begin position="80"/>
        <end position="103"/>
    </location>
</feature>
<reference evidence="11" key="2">
    <citation type="submission" date="2021-04" db="EMBL/GenBank/DDBJ databases">
        <authorList>
            <person name="Gilroy R."/>
        </authorList>
    </citation>
    <scope>NUCLEOTIDE SEQUENCE</scope>
    <source>
        <strain evidence="11">CHK187-11901</strain>
    </source>
</reference>
<feature type="transmembrane region" description="Helical" evidence="10">
    <location>
        <begin position="124"/>
        <end position="144"/>
    </location>
</feature>
<evidence type="ECO:0000256" key="4">
    <source>
        <dbReference type="ARBA" id="ARBA00022692"/>
    </source>
</evidence>
<dbReference type="GO" id="GO:0043772">
    <property type="term" value="F:acyl-phosphate glycerol-3-phosphate acyltransferase activity"/>
    <property type="evidence" value="ECO:0007669"/>
    <property type="project" value="InterPro"/>
</dbReference>
<evidence type="ECO:0000256" key="1">
    <source>
        <dbReference type="ARBA" id="ARBA00022475"/>
    </source>
</evidence>
<evidence type="ECO:0000256" key="9">
    <source>
        <dbReference type="ARBA" id="ARBA00023264"/>
    </source>
</evidence>
<keyword evidence="6" id="KW-0443">Lipid metabolism</keyword>
<keyword evidence="1" id="KW-1003">Cell membrane</keyword>